<keyword evidence="1" id="KW-0812">Transmembrane</keyword>
<name>A0A2T7UKW8_9RHOB</name>
<feature type="transmembrane region" description="Helical" evidence="1">
    <location>
        <begin position="88"/>
        <end position="106"/>
    </location>
</feature>
<keyword evidence="3" id="KW-1185">Reference proteome</keyword>
<evidence type="ECO:0000313" key="2">
    <source>
        <dbReference type="EMBL" id="PVE45306.1"/>
    </source>
</evidence>
<organism evidence="2 3">
    <name type="scientific">Pararhodobacter aggregans</name>
    <dbReference type="NCBI Taxonomy" id="404875"/>
    <lineage>
        <taxon>Bacteria</taxon>
        <taxon>Pseudomonadati</taxon>
        <taxon>Pseudomonadota</taxon>
        <taxon>Alphaproteobacteria</taxon>
        <taxon>Rhodobacterales</taxon>
        <taxon>Paracoccaceae</taxon>
        <taxon>Pararhodobacter</taxon>
    </lineage>
</organism>
<dbReference type="AlphaFoldDB" id="A0A2T7UKW8"/>
<dbReference type="RefSeq" id="WP_107751803.1">
    <property type="nucleotide sequence ID" value="NZ_QBKF01000005.1"/>
</dbReference>
<protein>
    <recommendedName>
        <fullName evidence="4">DoxX family protein</fullName>
    </recommendedName>
</protein>
<dbReference type="Pfam" id="PF19851">
    <property type="entry name" value="DUF6326"/>
    <property type="match status" value="1"/>
</dbReference>
<dbReference type="Proteomes" id="UP000244810">
    <property type="component" value="Unassembled WGS sequence"/>
</dbReference>
<evidence type="ECO:0008006" key="4">
    <source>
        <dbReference type="Google" id="ProtNLM"/>
    </source>
</evidence>
<feature type="transmembrane region" description="Helical" evidence="1">
    <location>
        <begin position="60"/>
        <end position="81"/>
    </location>
</feature>
<evidence type="ECO:0000256" key="1">
    <source>
        <dbReference type="SAM" id="Phobius"/>
    </source>
</evidence>
<reference evidence="2 3" key="1">
    <citation type="journal article" date="2011" name="Syst. Appl. Microbiol.">
        <title>Defluviimonas denitrificans gen. nov., sp. nov., and Pararhodobacter aggregans gen. nov., sp. nov., non-phototrophic Rhodobacteraceae from the biofilter of a marine aquaculture.</title>
        <authorList>
            <person name="Foesel B.U."/>
            <person name="Drake H.L."/>
            <person name="Schramm A."/>
        </authorList>
    </citation>
    <scope>NUCLEOTIDE SEQUENCE [LARGE SCALE GENOMIC DNA]</scope>
    <source>
        <strain evidence="2 3">D1-19</strain>
    </source>
</reference>
<keyword evidence="1" id="KW-1133">Transmembrane helix</keyword>
<dbReference type="InterPro" id="IPR046289">
    <property type="entry name" value="DUF6326"/>
</dbReference>
<proteinExistence type="predicted"/>
<gene>
    <name evidence="2" type="ORF">DDE23_22310</name>
</gene>
<accession>A0A2T7UKW8</accession>
<comment type="caution">
    <text evidence="2">The sequence shown here is derived from an EMBL/GenBank/DDBJ whole genome shotgun (WGS) entry which is preliminary data.</text>
</comment>
<dbReference type="OrthoDB" id="1551186at2"/>
<dbReference type="EMBL" id="QDDR01000016">
    <property type="protein sequence ID" value="PVE45306.1"/>
    <property type="molecule type" value="Genomic_DNA"/>
</dbReference>
<feature type="transmembrane region" description="Helical" evidence="1">
    <location>
        <begin position="112"/>
        <end position="129"/>
    </location>
</feature>
<sequence>MTSSAPLDDPQIPVKIQLAAAWTSFMFLYLYVDHLVLYKPGHLQRILEGYVWEFEVSQSFLVMAFTSVAIPAFMILASLILSAPAVRITSLVVGLVYIPYSAVNAAGESWTIFFGLSIGLELLLLIFILRTAWTWPRSGVADPGLRGPTSAVRSR</sequence>
<feature type="transmembrane region" description="Helical" evidence="1">
    <location>
        <begin position="12"/>
        <end position="32"/>
    </location>
</feature>
<evidence type="ECO:0000313" key="3">
    <source>
        <dbReference type="Proteomes" id="UP000244810"/>
    </source>
</evidence>
<keyword evidence="1" id="KW-0472">Membrane</keyword>